<organism evidence="2 3">
    <name type="scientific">Mucuna pruriens</name>
    <name type="common">Velvet bean</name>
    <name type="synonym">Dolichos pruriens</name>
    <dbReference type="NCBI Taxonomy" id="157652"/>
    <lineage>
        <taxon>Eukaryota</taxon>
        <taxon>Viridiplantae</taxon>
        <taxon>Streptophyta</taxon>
        <taxon>Embryophyta</taxon>
        <taxon>Tracheophyta</taxon>
        <taxon>Spermatophyta</taxon>
        <taxon>Magnoliopsida</taxon>
        <taxon>eudicotyledons</taxon>
        <taxon>Gunneridae</taxon>
        <taxon>Pentapetalae</taxon>
        <taxon>rosids</taxon>
        <taxon>fabids</taxon>
        <taxon>Fabales</taxon>
        <taxon>Fabaceae</taxon>
        <taxon>Papilionoideae</taxon>
        <taxon>50 kb inversion clade</taxon>
        <taxon>NPAAA clade</taxon>
        <taxon>indigoferoid/millettioid clade</taxon>
        <taxon>Phaseoleae</taxon>
        <taxon>Mucuna</taxon>
    </lineage>
</organism>
<keyword evidence="3" id="KW-1185">Reference proteome</keyword>
<feature type="non-terminal residue" evidence="2">
    <location>
        <position position="1"/>
    </location>
</feature>
<proteinExistence type="predicted"/>
<evidence type="ECO:0000313" key="3">
    <source>
        <dbReference type="Proteomes" id="UP000257109"/>
    </source>
</evidence>
<dbReference type="PANTHER" id="PTHR33240">
    <property type="entry name" value="OS08G0508500 PROTEIN"/>
    <property type="match status" value="1"/>
</dbReference>
<gene>
    <name evidence="2" type="ORF">CR513_42433</name>
</gene>
<dbReference type="SUPFAM" id="SSF50630">
    <property type="entry name" value="Acid proteases"/>
    <property type="match status" value="1"/>
</dbReference>
<dbReference type="EMBL" id="QJKJ01009168">
    <property type="protein sequence ID" value="RDX77445.1"/>
    <property type="molecule type" value="Genomic_DNA"/>
</dbReference>
<dbReference type="InterPro" id="IPR021109">
    <property type="entry name" value="Peptidase_aspartic_dom_sf"/>
</dbReference>
<evidence type="ECO:0000313" key="2">
    <source>
        <dbReference type="EMBL" id="RDX77445.1"/>
    </source>
</evidence>
<dbReference type="Proteomes" id="UP000257109">
    <property type="component" value="Unassembled WGS sequence"/>
</dbReference>
<protein>
    <submittedName>
        <fullName evidence="2">Uncharacterized protein</fullName>
    </submittedName>
</protein>
<evidence type="ECO:0000256" key="1">
    <source>
        <dbReference type="SAM" id="MobiDB-lite"/>
    </source>
</evidence>
<name>A0A371FGL2_MUCPR</name>
<dbReference type="AlphaFoldDB" id="A0A371FGL2"/>
<dbReference type="PANTHER" id="PTHR33240:SF15">
    <property type="entry name" value="GAG-PRO-LIKE PROTEIN"/>
    <property type="match status" value="1"/>
</dbReference>
<comment type="caution">
    <text evidence="2">The sequence shown here is derived from an EMBL/GenBank/DDBJ whole genome shotgun (WGS) entry which is preliminary data.</text>
</comment>
<accession>A0A371FGL2</accession>
<reference evidence="2" key="1">
    <citation type="submission" date="2018-05" db="EMBL/GenBank/DDBJ databases">
        <title>Draft genome of Mucuna pruriens seed.</title>
        <authorList>
            <person name="Nnadi N.E."/>
            <person name="Vos R."/>
            <person name="Hasami M.H."/>
            <person name="Devisetty U.K."/>
            <person name="Aguiy J.C."/>
        </authorList>
    </citation>
    <scope>NUCLEOTIDE SEQUENCE [LARGE SCALE GENOMIC DNA]</scope>
    <source>
        <strain evidence="2">JCA_2017</strain>
    </source>
</reference>
<dbReference type="Gene3D" id="2.40.70.10">
    <property type="entry name" value="Acid Proteases"/>
    <property type="match status" value="1"/>
</dbReference>
<feature type="region of interest" description="Disordered" evidence="1">
    <location>
        <begin position="75"/>
        <end position="99"/>
    </location>
</feature>
<sequence length="367" mass="41129">MCSRRKTCGGVENGRAVQIGASPAANSHEGTACWSIQRLVGIKKTIRNGKNKSSSEKKHIEVEEDMANHLKVEYQPPAPQTKPSHGHPPRAHPREGGYKTKAQSYDELAQFSPLKVEELRERSRSRQRPNVSYHGTITTISRGGTLDGKSALARKRYFRVVMAIQGSTLQPRDQVICFTNEDCEGTPPHQDDPMVILLVAADYKIKRVLIDQGSSANVLYWSTIQKSGLPTSSLEECLRTLFRFVGEQVKIRGMMEIEIVFGVGASARSILVTYTVVITWVSYNMIIGRSTLNRLRVVVSTPHLCIKYLVENEVGVIKVDKKIASRCFEDSLKVRRKPTDHEGPSNNQAFINFLDLDPQQQSEDQRP</sequence>